<gene>
    <name evidence="3" type="ORF">X975_10075</name>
</gene>
<dbReference type="InterPro" id="IPR004172">
    <property type="entry name" value="L27_dom"/>
</dbReference>
<dbReference type="EMBL" id="KK114066">
    <property type="protein sequence ID" value="KFM61655.1"/>
    <property type="molecule type" value="Genomic_DNA"/>
</dbReference>
<dbReference type="PROSITE" id="PS51022">
    <property type="entry name" value="L27"/>
    <property type="match status" value="2"/>
</dbReference>
<feature type="domain" description="PDZ" evidence="1">
    <location>
        <begin position="165"/>
        <end position="224"/>
    </location>
</feature>
<dbReference type="OMA" id="FKIFSVW"/>
<organism evidence="3 4">
    <name type="scientific">Stegodyphus mimosarum</name>
    <name type="common">African social velvet spider</name>
    <dbReference type="NCBI Taxonomy" id="407821"/>
    <lineage>
        <taxon>Eukaryota</taxon>
        <taxon>Metazoa</taxon>
        <taxon>Ecdysozoa</taxon>
        <taxon>Arthropoda</taxon>
        <taxon>Chelicerata</taxon>
        <taxon>Arachnida</taxon>
        <taxon>Araneae</taxon>
        <taxon>Araneomorphae</taxon>
        <taxon>Entelegynae</taxon>
        <taxon>Eresoidea</taxon>
        <taxon>Eresidae</taxon>
        <taxon>Stegodyphus</taxon>
    </lineage>
</organism>
<proteinExistence type="predicted"/>
<keyword evidence="4" id="KW-1185">Reference proteome</keyword>
<dbReference type="Gene3D" id="2.30.42.10">
    <property type="match status" value="1"/>
</dbReference>
<dbReference type="InterPro" id="IPR001478">
    <property type="entry name" value="PDZ"/>
</dbReference>
<sequence>MSCFCFSRRKQKSPKIEHQPSASPNAQIMSSSIYHNGSGCDTALQILLDSLDQVCEKVDTPVEDHLFLSQLLQNKNLQSLITVHNKINSQNVQPSYQDVSRLAKDVKELLKVSKSPESVELQVLLDKPHLKAVFQTHDQVARKDFLPALPDVPFEVDEDDESVKVVQLIKNTEPLGATIKIDEASDAVVVSRIVRGSVADRSGLINVGDELREVNGIRVKGKSP</sequence>
<name>A0A087T966_STEMI</name>
<dbReference type="InterPro" id="IPR050716">
    <property type="entry name" value="MAGUK"/>
</dbReference>
<dbReference type="InterPro" id="IPR036892">
    <property type="entry name" value="L27_dom_sf"/>
</dbReference>
<dbReference type="GO" id="GO:0030054">
    <property type="term" value="C:cell junction"/>
    <property type="evidence" value="ECO:0007669"/>
    <property type="project" value="UniProtKB-ARBA"/>
</dbReference>
<accession>A0A087T966</accession>
<feature type="non-terminal residue" evidence="3">
    <location>
        <position position="224"/>
    </location>
</feature>
<dbReference type="PANTHER" id="PTHR23122">
    <property type="entry name" value="MEMBRANE-ASSOCIATED GUANYLATE KINASE MAGUK"/>
    <property type="match status" value="1"/>
</dbReference>
<dbReference type="InterPro" id="IPR014775">
    <property type="entry name" value="L27_C"/>
</dbReference>
<dbReference type="SUPFAM" id="SSF50156">
    <property type="entry name" value="PDZ domain-like"/>
    <property type="match status" value="1"/>
</dbReference>
<protein>
    <submittedName>
        <fullName evidence="3">MAGUK p55 subfamily member 7</fullName>
    </submittedName>
</protein>
<dbReference type="STRING" id="407821.A0A087T966"/>
<reference evidence="3 4" key="1">
    <citation type="submission" date="2013-11" db="EMBL/GenBank/DDBJ databases">
        <title>Genome sequencing of Stegodyphus mimosarum.</title>
        <authorList>
            <person name="Bechsgaard J."/>
        </authorList>
    </citation>
    <scope>NUCLEOTIDE SEQUENCE [LARGE SCALE GENOMIC DNA]</scope>
</reference>
<feature type="domain" description="L27" evidence="2">
    <location>
        <begin position="40"/>
        <end position="95"/>
    </location>
</feature>
<dbReference type="SUPFAM" id="SSF101288">
    <property type="entry name" value="L27 domain"/>
    <property type="match status" value="1"/>
</dbReference>
<feature type="domain" description="L27" evidence="2">
    <location>
        <begin position="97"/>
        <end position="148"/>
    </location>
</feature>
<dbReference type="Gene3D" id="1.10.287.650">
    <property type="entry name" value="L27 domain"/>
    <property type="match status" value="1"/>
</dbReference>
<evidence type="ECO:0000313" key="4">
    <source>
        <dbReference type="Proteomes" id="UP000054359"/>
    </source>
</evidence>
<dbReference type="InterPro" id="IPR036034">
    <property type="entry name" value="PDZ_sf"/>
</dbReference>
<dbReference type="Pfam" id="PF00595">
    <property type="entry name" value="PDZ"/>
    <property type="match status" value="1"/>
</dbReference>
<dbReference type="OrthoDB" id="439127at2759"/>
<dbReference type="Proteomes" id="UP000054359">
    <property type="component" value="Unassembled WGS sequence"/>
</dbReference>
<dbReference type="AlphaFoldDB" id="A0A087T966"/>
<dbReference type="SMART" id="SM00569">
    <property type="entry name" value="L27"/>
    <property type="match status" value="2"/>
</dbReference>
<evidence type="ECO:0000259" key="1">
    <source>
        <dbReference type="PROSITE" id="PS50106"/>
    </source>
</evidence>
<evidence type="ECO:0000313" key="3">
    <source>
        <dbReference type="EMBL" id="KFM61655.1"/>
    </source>
</evidence>
<dbReference type="PROSITE" id="PS50106">
    <property type="entry name" value="PDZ"/>
    <property type="match status" value="1"/>
</dbReference>
<dbReference type="Pfam" id="PF02828">
    <property type="entry name" value="L27"/>
    <property type="match status" value="2"/>
</dbReference>
<evidence type="ECO:0000259" key="2">
    <source>
        <dbReference type="PROSITE" id="PS51022"/>
    </source>
</evidence>